<dbReference type="SUPFAM" id="SSF47413">
    <property type="entry name" value="lambda repressor-like DNA-binding domains"/>
    <property type="match status" value="1"/>
</dbReference>
<sequence length="149" mass="15933">MQNSALVKLYGEILREIIGTRLCEERDRLGFNQSDLAKVGGASKRSQIDWEAGKSMPNAEYLALVATVGIDVLYVLTGKYSVSTLSSDESDLLNGFRSLDLRGKAGVMALIGGMNSTVQNNIKGDVGQIINGDLSTQSLSFTVGGKKKS</sequence>
<name>A0ABV6IJ32_9BURK</name>
<dbReference type="InterPro" id="IPR010982">
    <property type="entry name" value="Lambda_DNA-bd_dom_sf"/>
</dbReference>
<proteinExistence type="predicted"/>
<reference evidence="1 2" key="1">
    <citation type="submission" date="2024-09" db="EMBL/GenBank/DDBJ databases">
        <authorList>
            <person name="Sun Q."/>
            <person name="Mori K."/>
        </authorList>
    </citation>
    <scope>NUCLEOTIDE SEQUENCE [LARGE SCALE GENOMIC DNA]</scope>
    <source>
        <strain evidence="1 2">CCM 8677</strain>
    </source>
</reference>
<accession>A0ABV6IJ32</accession>
<evidence type="ECO:0000313" key="2">
    <source>
        <dbReference type="Proteomes" id="UP001589844"/>
    </source>
</evidence>
<protein>
    <submittedName>
        <fullName evidence="1">Helix-turn-helix domain-containing protein</fullName>
    </submittedName>
</protein>
<organism evidence="1 2">
    <name type="scientific">Undibacterium danionis</name>
    <dbReference type="NCBI Taxonomy" id="1812100"/>
    <lineage>
        <taxon>Bacteria</taxon>
        <taxon>Pseudomonadati</taxon>
        <taxon>Pseudomonadota</taxon>
        <taxon>Betaproteobacteria</taxon>
        <taxon>Burkholderiales</taxon>
        <taxon>Oxalobacteraceae</taxon>
        <taxon>Undibacterium</taxon>
    </lineage>
</organism>
<dbReference type="RefSeq" id="WP_390214558.1">
    <property type="nucleotide sequence ID" value="NZ_JBHLXJ010000033.1"/>
</dbReference>
<dbReference type="CDD" id="cd00093">
    <property type="entry name" value="HTH_XRE"/>
    <property type="match status" value="1"/>
</dbReference>
<dbReference type="EMBL" id="JBHLXJ010000033">
    <property type="protein sequence ID" value="MFC0351845.1"/>
    <property type="molecule type" value="Genomic_DNA"/>
</dbReference>
<dbReference type="InterPro" id="IPR001387">
    <property type="entry name" value="Cro/C1-type_HTH"/>
</dbReference>
<evidence type="ECO:0000313" key="1">
    <source>
        <dbReference type="EMBL" id="MFC0351845.1"/>
    </source>
</evidence>
<gene>
    <name evidence="1" type="ORF">ACFFJH_18655</name>
</gene>
<dbReference type="Proteomes" id="UP001589844">
    <property type="component" value="Unassembled WGS sequence"/>
</dbReference>
<keyword evidence="2" id="KW-1185">Reference proteome</keyword>
<dbReference type="Gene3D" id="1.10.260.40">
    <property type="entry name" value="lambda repressor-like DNA-binding domains"/>
    <property type="match status" value="1"/>
</dbReference>
<comment type="caution">
    <text evidence="1">The sequence shown here is derived from an EMBL/GenBank/DDBJ whole genome shotgun (WGS) entry which is preliminary data.</text>
</comment>